<organism evidence="1">
    <name type="scientific">Arundo donax</name>
    <name type="common">Giant reed</name>
    <name type="synonym">Donax arundinaceus</name>
    <dbReference type="NCBI Taxonomy" id="35708"/>
    <lineage>
        <taxon>Eukaryota</taxon>
        <taxon>Viridiplantae</taxon>
        <taxon>Streptophyta</taxon>
        <taxon>Embryophyta</taxon>
        <taxon>Tracheophyta</taxon>
        <taxon>Spermatophyta</taxon>
        <taxon>Magnoliopsida</taxon>
        <taxon>Liliopsida</taxon>
        <taxon>Poales</taxon>
        <taxon>Poaceae</taxon>
        <taxon>PACMAD clade</taxon>
        <taxon>Arundinoideae</taxon>
        <taxon>Arundineae</taxon>
        <taxon>Arundo</taxon>
    </lineage>
</organism>
<reference evidence="1" key="2">
    <citation type="journal article" date="2015" name="Data Brief">
        <title>Shoot transcriptome of the giant reed, Arundo donax.</title>
        <authorList>
            <person name="Barrero R.A."/>
            <person name="Guerrero F.D."/>
            <person name="Moolhuijzen P."/>
            <person name="Goolsby J.A."/>
            <person name="Tidwell J."/>
            <person name="Bellgard S.E."/>
            <person name="Bellgard M.I."/>
        </authorList>
    </citation>
    <scope>NUCLEOTIDE SEQUENCE</scope>
    <source>
        <tissue evidence="1">Shoot tissue taken approximately 20 cm above the soil surface</tissue>
    </source>
</reference>
<name>A0A0A9G6H5_ARUDO</name>
<protein>
    <submittedName>
        <fullName evidence="1">Uncharacterized protein</fullName>
    </submittedName>
</protein>
<reference evidence="1" key="1">
    <citation type="submission" date="2014-09" db="EMBL/GenBank/DDBJ databases">
        <authorList>
            <person name="Magalhaes I.L.F."/>
            <person name="Oliveira U."/>
            <person name="Santos F.R."/>
            <person name="Vidigal T.H.D.A."/>
            <person name="Brescovit A.D."/>
            <person name="Santos A.J."/>
        </authorList>
    </citation>
    <scope>NUCLEOTIDE SEQUENCE</scope>
    <source>
        <tissue evidence="1">Shoot tissue taken approximately 20 cm above the soil surface</tissue>
    </source>
</reference>
<dbReference type="EMBL" id="GBRH01178827">
    <property type="protein sequence ID" value="JAE19069.1"/>
    <property type="molecule type" value="Transcribed_RNA"/>
</dbReference>
<sequence>MPEYFSWLILVNILDKLSIGGTGCCFFSTGTRGSHCTCRPRASSSVLQAAAALACGRCGSEGYAPPLRRRTAVRRGAAQDGAE</sequence>
<evidence type="ECO:0000313" key="1">
    <source>
        <dbReference type="EMBL" id="JAE19069.1"/>
    </source>
</evidence>
<accession>A0A0A9G6H5</accession>
<proteinExistence type="predicted"/>
<dbReference type="AlphaFoldDB" id="A0A0A9G6H5"/>